<dbReference type="Proteomes" id="UP000324705">
    <property type="component" value="Chromosome 1B"/>
</dbReference>
<dbReference type="Pfam" id="PF23598">
    <property type="entry name" value="LRR_14"/>
    <property type="match status" value="1"/>
</dbReference>
<accession>A0A9R0R6G9</accession>
<feature type="domain" description="Disease resistance R13L4/SHOC-2-like LRR" evidence="2">
    <location>
        <begin position="20"/>
        <end position="187"/>
    </location>
</feature>
<evidence type="ECO:0000313" key="4">
    <source>
        <dbReference type="Proteomes" id="UP000324705"/>
    </source>
</evidence>
<protein>
    <recommendedName>
        <fullName evidence="2">Disease resistance R13L4/SHOC-2-like LRR domain-containing protein</fullName>
    </recommendedName>
</protein>
<dbReference type="Gramene" id="TRITD1Bv1G225620.1">
    <property type="protein sequence ID" value="TRITD1Bv1G225620.1"/>
    <property type="gene ID" value="TRITD1Bv1G225620"/>
</dbReference>
<keyword evidence="4" id="KW-1185">Reference proteome</keyword>
<organism evidence="3 4">
    <name type="scientific">Triticum turgidum subsp. durum</name>
    <name type="common">Durum wheat</name>
    <name type="synonym">Triticum durum</name>
    <dbReference type="NCBI Taxonomy" id="4567"/>
    <lineage>
        <taxon>Eukaryota</taxon>
        <taxon>Viridiplantae</taxon>
        <taxon>Streptophyta</taxon>
        <taxon>Embryophyta</taxon>
        <taxon>Tracheophyta</taxon>
        <taxon>Spermatophyta</taxon>
        <taxon>Magnoliopsida</taxon>
        <taxon>Liliopsida</taxon>
        <taxon>Poales</taxon>
        <taxon>Poaceae</taxon>
        <taxon>BOP clade</taxon>
        <taxon>Pooideae</taxon>
        <taxon>Triticodae</taxon>
        <taxon>Triticeae</taxon>
        <taxon>Triticinae</taxon>
        <taxon>Triticum</taxon>
    </lineage>
</organism>
<evidence type="ECO:0000313" key="3">
    <source>
        <dbReference type="EMBL" id="VAH23828.1"/>
    </source>
</evidence>
<name>A0A9R0R6G9_TRITD</name>
<sequence>MVGKRQNMMLSPAPLQSSITLKSLSLSGRCIEEDNQLGSLSNPFPHLEEFIGGYSWEFRRVPVWMGGLNCLRILELRVMEASTQEVNLLGQLPSLVVLWLWTSHIPKERTILGTGLFPVLKRLQFWAEEDVGAYLGFEAGAMPNLRDLTISTSRVPNLRDLTISTSREHGAIPVGLEHLYRLETVYLSRALPRDAIVSSAFRDALFSAPKPPFRWPLILVDLLLCQDAF</sequence>
<evidence type="ECO:0000256" key="1">
    <source>
        <dbReference type="ARBA" id="ARBA00022737"/>
    </source>
</evidence>
<evidence type="ECO:0000259" key="2">
    <source>
        <dbReference type="Pfam" id="PF23598"/>
    </source>
</evidence>
<dbReference type="InterPro" id="IPR055414">
    <property type="entry name" value="LRR_R13L4/SHOC2-like"/>
</dbReference>
<dbReference type="Gene3D" id="3.80.10.10">
    <property type="entry name" value="Ribonuclease Inhibitor"/>
    <property type="match status" value="1"/>
</dbReference>
<dbReference type="AlphaFoldDB" id="A0A9R0R6G9"/>
<dbReference type="EMBL" id="LT934112">
    <property type="protein sequence ID" value="VAH23828.1"/>
    <property type="molecule type" value="Genomic_DNA"/>
</dbReference>
<reference evidence="3 4" key="1">
    <citation type="submission" date="2017-09" db="EMBL/GenBank/DDBJ databases">
        <authorList>
            <consortium name="International Durum Wheat Genome Sequencing Consortium (IDWGSC)"/>
            <person name="Milanesi L."/>
        </authorList>
    </citation>
    <scope>NUCLEOTIDE SEQUENCE [LARGE SCALE GENOMIC DNA]</scope>
    <source>
        <strain evidence="4">cv. Svevo</strain>
    </source>
</reference>
<dbReference type="InterPro" id="IPR032675">
    <property type="entry name" value="LRR_dom_sf"/>
</dbReference>
<keyword evidence="1" id="KW-0677">Repeat</keyword>
<gene>
    <name evidence="3" type="ORF">TRITD_1Bv1G225620</name>
</gene>
<dbReference type="SUPFAM" id="SSF52047">
    <property type="entry name" value="RNI-like"/>
    <property type="match status" value="1"/>
</dbReference>
<proteinExistence type="predicted"/>